<feature type="binding site" evidence="9">
    <location>
        <begin position="30"/>
        <end position="35"/>
    </location>
    <ligand>
        <name>ATP</name>
        <dbReference type="ChEBI" id="CHEBI:30616"/>
    </ligand>
</feature>
<evidence type="ECO:0000313" key="13">
    <source>
        <dbReference type="Proteomes" id="UP000268162"/>
    </source>
</evidence>
<comment type="cofactor">
    <cofactor evidence="1">
        <name>Mg(2+)</name>
        <dbReference type="ChEBI" id="CHEBI:18420"/>
    </cofactor>
</comment>
<dbReference type="PROSITE" id="PS51710">
    <property type="entry name" value="G_OBG"/>
    <property type="match status" value="1"/>
</dbReference>
<reference evidence="13" key="1">
    <citation type="journal article" date="2018" name="Nat. Microbiol.">
        <title>Leveraging single-cell genomics to expand the fungal tree of life.</title>
        <authorList>
            <person name="Ahrendt S.R."/>
            <person name="Quandt C.A."/>
            <person name="Ciobanu D."/>
            <person name="Clum A."/>
            <person name="Salamov A."/>
            <person name="Andreopoulos B."/>
            <person name="Cheng J.F."/>
            <person name="Woyke T."/>
            <person name="Pelin A."/>
            <person name="Henrissat B."/>
            <person name="Reynolds N.K."/>
            <person name="Benny G.L."/>
            <person name="Smith M.E."/>
            <person name="James T.Y."/>
            <person name="Grigoriev I.V."/>
        </authorList>
    </citation>
    <scope>NUCLEOTIDE SEQUENCE [LARGE SCALE GENOMIC DNA]</scope>
    <source>
        <strain evidence="13">RSA 468</strain>
    </source>
</reference>
<dbReference type="CDD" id="cd04867">
    <property type="entry name" value="TGS_YchF_OLA1"/>
    <property type="match status" value="1"/>
</dbReference>
<organism evidence="12 13">
    <name type="scientific">Dimargaris cristalligena</name>
    <dbReference type="NCBI Taxonomy" id="215637"/>
    <lineage>
        <taxon>Eukaryota</taxon>
        <taxon>Fungi</taxon>
        <taxon>Fungi incertae sedis</taxon>
        <taxon>Zoopagomycota</taxon>
        <taxon>Kickxellomycotina</taxon>
        <taxon>Dimargaritomycetes</taxon>
        <taxon>Dimargaritales</taxon>
        <taxon>Dimargaritaceae</taxon>
        <taxon>Dimargaris</taxon>
    </lineage>
</organism>
<comment type="function">
    <text evidence="9">Hydrolyzes ATP, and can also hydrolyze GTP with lower efficiency. Has lower affinity for GTP.</text>
</comment>
<dbReference type="SUPFAM" id="SSF52540">
    <property type="entry name" value="P-loop containing nucleoside triphosphate hydrolases"/>
    <property type="match status" value="1"/>
</dbReference>
<dbReference type="Pfam" id="PF06071">
    <property type="entry name" value="YchF-GTPase_C"/>
    <property type="match status" value="1"/>
</dbReference>
<dbReference type="GO" id="GO:0016887">
    <property type="term" value="F:ATP hydrolysis activity"/>
    <property type="evidence" value="ECO:0007669"/>
    <property type="project" value="UniProtKB-UniRule"/>
</dbReference>
<dbReference type="PIRSF" id="PIRSF006641">
    <property type="entry name" value="CHP00092"/>
    <property type="match status" value="1"/>
</dbReference>
<dbReference type="HAMAP" id="MF_00944">
    <property type="entry name" value="YchF_OLA1_ATPase"/>
    <property type="match status" value="1"/>
</dbReference>
<dbReference type="InterPro" id="IPR004396">
    <property type="entry name" value="ATPase_YchF/OLA1"/>
</dbReference>
<dbReference type="GO" id="GO:0005525">
    <property type="term" value="F:GTP binding"/>
    <property type="evidence" value="ECO:0007669"/>
    <property type="project" value="InterPro"/>
</dbReference>
<dbReference type="NCBIfam" id="TIGR00092">
    <property type="entry name" value="redox-regulated ATPase YchF"/>
    <property type="match status" value="1"/>
</dbReference>
<keyword evidence="4" id="KW-0479">Metal-binding</keyword>
<dbReference type="Gene3D" id="1.10.150.300">
    <property type="entry name" value="TGS-like domain"/>
    <property type="match status" value="1"/>
</dbReference>
<keyword evidence="3 9" id="KW-0963">Cytoplasm</keyword>
<evidence type="ECO:0000313" key="12">
    <source>
        <dbReference type="EMBL" id="RKP35317.1"/>
    </source>
</evidence>
<feature type="binding site" evidence="9">
    <location>
        <position position="233"/>
    </location>
    <ligand>
        <name>ATP</name>
        <dbReference type="ChEBI" id="CHEBI:30616"/>
    </ligand>
</feature>
<evidence type="ECO:0000256" key="4">
    <source>
        <dbReference type="ARBA" id="ARBA00022723"/>
    </source>
</evidence>
<evidence type="ECO:0000256" key="5">
    <source>
        <dbReference type="ARBA" id="ARBA00022741"/>
    </source>
</evidence>
<feature type="domain" description="TGS" evidence="11">
    <location>
        <begin position="307"/>
        <end position="390"/>
    </location>
</feature>
<dbReference type="CDD" id="cd01900">
    <property type="entry name" value="YchF"/>
    <property type="match status" value="1"/>
</dbReference>
<keyword evidence="5 9" id="KW-0547">Nucleotide-binding</keyword>
<evidence type="ECO:0000256" key="8">
    <source>
        <dbReference type="ARBA" id="ARBA00022842"/>
    </source>
</evidence>
<evidence type="ECO:0000256" key="2">
    <source>
        <dbReference type="ARBA" id="ARBA00004496"/>
    </source>
</evidence>
<dbReference type="PRINTS" id="PR00326">
    <property type="entry name" value="GTP1OBG"/>
</dbReference>
<dbReference type="PANTHER" id="PTHR23305">
    <property type="entry name" value="OBG GTPASE FAMILY"/>
    <property type="match status" value="1"/>
</dbReference>
<protein>
    <recommendedName>
        <fullName evidence="9">Obg-like ATPase 1</fullName>
    </recommendedName>
</protein>
<dbReference type="InterPro" id="IPR023192">
    <property type="entry name" value="TGS-like_dom_sf"/>
</dbReference>
<dbReference type="GO" id="GO:0046872">
    <property type="term" value="F:metal ion binding"/>
    <property type="evidence" value="ECO:0007669"/>
    <property type="project" value="UniProtKB-KW"/>
</dbReference>
<dbReference type="InterPro" id="IPR013029">
    <property type="entry name" value="YchF_C"/>
</dbReference>
<dbReference type="InterPro" id="IPR012676">
    <property type="entry name" value="TGS-like"/>
</dbReference>
<keyword evidence="13" id="KW-1185">Reference proteome</keyword>
<evidence type="ECO:0000259" key="10">
    <source>
        <dbReference type="PROSITE" id="PS51710"/>
    </source>
</evidence>
<dbReference type="STRING" id="215637.A0A4P9ZPS1"/>
<dbReference type="Gene3D" id="3.40.50.300">
    <property type="entry name" value="P-loop containing nucleotide triphosphate hydrolases"/>
    <property type="match status" value="1"/>
</dbReference>
<evidence type="ECO:0000256" key="3">
    <source>
        <dbReference type="ARBA" id="ARBA00022490"/>
    </source>
</evidence>
<evidence type="ECO:0000256" key="6">
    <source>
        <dbReference type="ARBA" id="ARBA00022801"/>
    </source>
</evidence>
<dbReference type="InterPro" id="IPR012675">
    <property type="entry name" value="Beta-grasp_dom_sf"/>
</dbReference>
<dbReference type="InterPro" id="IPR006073">
    <property type="entry name" value="GTP-bd"/>
</dbReference>
<name>A0A4P9ZPS1_9FUNG</name>
<comment type="subunit">
    <text evidence="9">Monomer.</text>
</comment>
<dbReference type="GO" id="GO:0005737">
    <property type="term" value="C:cytoplasm"/>
    <property type="evidence" value="ECO:0007669"/>
    <property type="project" value="UniProtKB-SubCell"/>
</dbReference>
<dbReference type="GO" id="GO:0043023">
    <property type="term" value="F:ribosomal large subunit binding"/>
    <property type="evidence" value="ECO:0007669"/>
    <property type="project" value="UniProtKB-UniRule"/>
</dbReference>
<dbReference type="AlphaFoldDB" id="A0A4P9ZPS1"/>
<dbReference type="FunFam" id="1.10.150.300:FF:000003">
    <property type="entry name" value="Obg-like ATPase 1"/>
    <property type="match status" value="1"/>
</dbReference>
<proteinExistence type="inferred from homology"/>
<accession>A0A4P9ZPS1</accession>
<dbReference type="InterPro" id="IPR041706">
    <property type="entry name" value="YchF_N"/>
</dbReference>
<dbReference type="InterPro" id="IPR004095">
    <property type="entry name" value="TGS"/>
</dbReference>
<dbReference type="GO" id="GO:0005524">
    <property type="term" value="F:ATP binding"/>
    <property type="evidence" value="ECO:0007669"/>
    <property type="project" value="UniProtKB-UniRule"/>
</dbReference>
<dbReference type="Gene3D" id="3.10.20.30">
    <property type="match status" value="1"/>
</dbReference>
<dbReference type="PANTHER" id="PTHR23305:SF11">
    <property type="entry name" value="OBG-LIKE ATPASE 1"/>
    <property type="match status" value="1"/>
</dbReference>
<gene>
    <name evidence="12" type="ORF">BJ085DRAFT_15703</name>
</gene>
<keyword evidence="7 9" id="KW-0067">ATP-binding</keyword>
<dbReference type="InterPro" id="IPR031167">
    <property type="entry name" value="G_OBG"/>
</dbReference>
<sequence>MPPKKQVKEEKILLGRPSNNLKIGVVGLPNVGKSTFFNTLTNSASAAENYPFCTIDPEESRVAVPDARFDWLCDHFKPASKVPAYLTVIDIAGLVKGASSGEGLGNAFLSHVRSVDAIFHMVRAFDEADVVHVEGEVDPTRDMEIIHQELRLKDIEFLTKHIEQAGKGISRLGTNVSGADKAKKEELEVAKKVLAFVEGDQDVRKGDWNNKEVDVINRLLLLTAKPVIYLVNLSKKDFIRKKNKYLLPIKEWIDKHNPGDLLIPFSGALESELADLPDQAAREAELKALGTASSLPKIIVAGYQALQLVYFFTGGPDEVRAWTIRRNTKAPQAAGTIHTDFERGFIMAEVMKYTDLVENGSEAGVKAAGRYLQKGKDYVVEDGDIIFFKFNVTANPKK</sequence>
<dbReference type="InterPro" id="IPR027417">
    <property type="entry name" value="P-loop_NTPase"/>
</dbReference>
<dbReference type="SUPFAM" id="SSF81271">
    <property type="entry name" value="TGS-like"/>
    <property type="match status" value="1"/>
</dbReference>
<evidence type="ECO:0000259" key="11">
    <source>
        <dbReference type="PROSITE" id="PS51880"/>
    </source>
</evidence>
<keyword evidence="6 9" id="KW-0378">Hydrolase</keyword>
<dbReference type="Pfam" id="PF01926">
    <property type="entry name" value="MMR_HSR1"/>
    <property type="match status" value="1"/>
</dbReference>
<comment type="similarity">
    <text evidence="9">Belongs to the TRAFAC class OBG-HflX-like GTPase superfamily. OBG GTPase family. YchF/OLA1 subfamily.</text>
</comment>
<dbReference type="PROSITE" id="PS51880">
    <property type="entry name" value="TGS"/>
    <property type="match status" value="1"/>
</dbReference>
<dbReference type="Proteomes" id="UP000268162">
    <property type="component" value="Unassembled WGS sequence"/>
</dbReference>
<comment type="subcellular location">
    <subcellularLocation>
        <location evidence="2 9">Cytoplasm</location>
    </subcellularLocation>
</comment>
<keyword evidence="8" id="KW-0460">Magnesium</keyword>
<dbReference type="FunFam" id="3.10.20.30:FF:000029">
    <property type="entry name" value="Obg-like ATPase 1"/>
    <property type="match status" value="1"/>
</dbReference>
<feature type="domain" description="OBG-type G" evidence="10">
    <location>
        <begin position="21"/>
        <end position="285"/>
    </location>
</feature>
<evidence type="ECO:0000256" key="7">
    <source>
        <dbReference type="ARBA" id="ARBA00022840"/>
    </source>
</evidence>
<dbReference type="EMBL" id="ML002901">
    <property type="protein sequence ID" value="RKP35317.1"/>
    <property type="molecule type" value="Genomic_DNA"/>
</dbReference>
<evidence type="ECO:0000256" key="9">
    <source>
        <dbReference type="HAMAP-Rule" id="MF_03167"/>
    </source>
</evidence>
<evidence type="ECO:0000256" key="1">
    <source>
        <dbReference type="ARBA" id="ARBA00001946"/>
    </source>
</evidence>